<evidence type="ECO:0000259" key="2">
    <source>
        <dbReference type="PROSITE" id="PS50887"/>
    </source>
</evidence>
<dbReference type="InterPro" id="IPR029787">
    <property type="entry name" value="Nucleotide_cyclase"/>
</dbReference>
<dbReference type="InterPro" id="IPR043128">
    <property type="entry name" value="Rev_trsase/Diguanyl_cyclase"/>
</dbReference>
<dbReference type="SMART" id="SM00052">
    <property type="entry name" value="EAL"/>
    <property type="match status" value="1"/>
</dbReference>
<dbReference type="InterPro" id="IPR000160">
    <property type="entry name" value="GGDEF_dom"/>
</dbReference>
<name>A0A502DRE7_9BURK</name>
<feature type="domain" description="EAL" evidence="1">
    <location>
        <begin position="1"/>
        <end position="247"/>
    </location>
</feature>
<accession>A0A502DRE7</accession>
<dbReference type="Proteomes" id="UP000319212">
    <property type="component" value="Unassembled WGS sequence"/>
</dbReference>
<reference evidence="3 4" key="1">
    <citation type="journal article" date="2019" name="Environ. Microbiol.">
        <title>Species interactions and distinct microbial communities in high Arctic permafrost affected cryosols are associated with the CH4 and CO2 gas fluxes.</title>
        <authorList>
            <person name="Altshuler I."/>
            <person name="Hamel J."/>
            <person name="Turney S."/>
            <person name="Magnuson E."/>
            <person name="Levesque R."/>
            <person name="Greer C."/>
            <person name="Whyte L.G."/>
        </authorList>
    </citation>
    <scope>NUCLEOTIDE SEQUENCE [LARGE SCALE GENOMIC DNA]</scope>
    <source>
        <strain evidence="3 4">S06.C</strain>
    </source>
</reference>
<dbReference type="PANTHER" id="PTHR33121">
    <property type="entry name" value="CYCLIC DI-GMP PHOSPHODIESTERASE PDEF"/>
    <property type="match status" value="1"/>
</dbReference>
<dbReference type="EMBL" id="RCZI01000003">
    <property type="protein sequence ID" value="TPG27907.1"/>
    <property type="molecule type" value="Genomic_DNA"/>
</dbReference>
<dbReference type="PROSITE" id="PS50883">
    <property type="entry name" value="EAL"/>
    <property type="match status" value="1"/>
</dbReference>
<dbReference type="SMART" id="SM00267">
    <property type="entry name" value="GGDEF"/>
    <property type="match status" value="1"/>
</dbReference>
<gene>
    <name evidence="3" type="ORF">EAH82_14380</name>
</gene>
<organism evidence="3 4">
    <name type="scientific">Variovorax guangxiensis</name>
    <dbReference type="NCBI Taxonomy" id="1775474"/>
    <lineage>
        <taxon>Bacteria</taxon>
        <taxon>Pseudomonadati</taxon>
        <taxon>Pseudomonadota</taxon>
        <taxon>Betaproteobacteria</taxon>
        <taxon>Burkholderiales</taxon>
        <taxon>Comamonadaceae</taxon>
        <taxon>Variovorax</taxon>
    </lineage>
</organism>
<comment type="caution">
    <text evidence="3">The sequence shown here is derived from an EMBL/GenBank/DDBJ whole genome shotgun (WGS) entry which is preliminary data.</text>
</comment>
<evidence type="ECO:0000313" key="3">
    <source>
        <dbReference type="EMBL" id="TPG27907.1"/>
    </source>
</evidence>
<dbReference type="PROSITE" id="PS50887">
    <property type="entry name" value="GGDEF"/>
    <property type="match status" value="1"/>
</dbReference>
<dbReference type="Gene3D" id="3.20.20.450">
    <property type="entry name" value="EAL domain"/>
    <property type="match status" value="1"/>
</dbReference>
<dbReference type="CDD" id="cd01948">
    <property type="entry name" value="EAL"/>
    <property type="match status" value="1"/>
</dbReference>
<dbReference type="Gene3D" id="3.30.70.270">
    <property type="match status" value="1"/>
</dbReference>
<evidence type="ECO:0000259" key="1">
    <source>
        <dbReference type="PROSITE" id="PS50883"/>
    </source>
</evidence>
<dbReference type="RefSeq" id="WP_140842978.1">
    <property type="nucleotide sequence ID" value="NZ_RCZI01000003.1"/>
</dbReference>
<dbReference type="Pfam" id="PF00563">
    <property type="entry name" value="EAL"/>
    <property type="match status" value="1"/>
</dbReference>
<dbReference type="CDD" id="cd04598">
    <property type="entry name" value="CBS_pair_GGDEF_EAL"/>
    <property type="match status" value="1"/>
</dbReference>
<evidence type="ECO:0000313" key="4">
    <source>
        <dbReference type="Proteomes" id="UP000319212"/>
    </source>
</evidence>
<proteinExistence type="predicted"/>
<dbReference type="SUPFAM" id="SSF55073">
    <property type="entry name" value="Nucleotide cyclase"/>
    <property type="match status" value="1"/>
</dbReference>
<dbReference type="PANTHER" id="PTHR33121:SF76">
    <property type="entry name" value="SIGNALING PROTEIN"/>
    <property type="match status" value="1"/>
</dbReference>
<dbReference type="GO" id="GO:0071111">
    <property type="term" value="F:cyclic-guanylate-specific phosphodiesterase activity"/>
    <property type="evidence" value="ECO:0007669"/>
    <property type="project" value="InterPro"/>
</dbReference>
<dbReference type="Pfam" id="PF00990">
    <property type="entry name" value="GGDEF"/>
    <property type="match status" value="1"/>
</dbReference>
<dbReference type="InterPro" id="IPR035919">
    <property type="entry name" value="EAL_sf"/>
</dbReference>
<protein>
    <submittedName>
        <fullName evidence="3">EAL domain-containing protein</fullName>
    </submittedName>
</protein>
<dbReference type="InterPro" id="IPR050706">
    <property type="entry name" value="Cyclic-di-GMP_PDE-like"/>
</dbReference>
<sequence>MLQPLWEGGPLFALFQPIVDLRRGSIFGHEALIRGPVGTPLHTPLALLELATREARLTEFELHCVDVILAEWRVLGAPGRLFLNLGSDALNAAMGGDRPCRFERALAKHGVDVRSVTVEITEQRHAGDVAALRLAVKTLQSFGGTVALDDFGEGHSNLRLWAELKPDIVKIDKFFTHGIAVSLEHLEMVRAIVTFAHTLGTTLVAEGVEDTDDLRVLRDLGIGLGQGYLLGRPAAQPTRTVTAPITEAIRDSRIAVMPQASQAVRPGVLRSLALIHAPALQPSTLNDDVSLIFQARPELHALAVIDQGRPVALINRQSFMNDYARLYFREVHGRRPCVAYANQTPRIVGIDDDVEDLVGILMSEDQRYLSDGFIVTEHGRYVGLGTGEQLVRTVTEARVETARHANPLTFLPGNIPISIHIERLIAGRAGFVACYADLNHFKSFNDHYGYWRGDEMIRLLARLAVRHGHAHRDFVGHIGGDDFLILFQSRDWQQRCAHLIQDFAVEALTLYDDAARSAGGIDGADRHGVRRFFPCATLSIGALCVAPGMLMHAEDVASEAAVAKHEAKLAASGLAVRHVAVSAHARSDS</sequence>
<dbReference type="NCBIfam" id="TIGR00254">
    <property type="entry name" value="GGDEF"/>
    <property type="match status" value="1"/>
</dbReference>
<dbReference type="SUPFAM" id="SSF141868">
    <property type="entry name" value="EAL domain-like"/>
    <property type="match status" value="1"/>
</dbReference>
<dbReference type="OrthoDB" id="9813903at2"/>
<dbReference type="InterPro" id="IPR001633">
    <property type="entry name" value="EAL_dom"/>
</dbReference>
<dbReference type="AlphaFoldDB" id="A0A502DRE7"/>
<feature type="domain" description="GGDEF" evidence="2">
    <location>
        <begin position="429"/>
        <end position="581"/>
    </location>
</feature>